<reference evidence="1" key="1">
    <citation type="submission" date="2022-08" db="EMBL/GenBank/DDBJ databases">
        <title>A Global Phylogenomic Analysis of the Shiitake Genus Lentinula.</title>
        <authorList>
            <consortium name="DOE Joint Genome Institute"/>
            <person name="Sierra-Patev S."/>
            <person name="Min B."/>
            <person name="Naranjo-Ortiz M."/>
            <person name="Looney B."/>
            <person name="Konkel Z."/>
            <person name="Slot J.C."/>
            <person name="Sakamoto Y."/>
            <person name="Steenwyk J.L."/>
            <person name="Rokas A."/>
            <person name="Carro J."/>
            <person name="Camarero S."/>
            <person name="Ferreira P."/>
            <person name="Molpeceres G."/>
            <person name="Ruiz-Duenas F.J."/>
            <person name="Serrano A."/>
            <person name="Henrissat B."/>
            <person name="Drula E."/>
            <person name="Hughes K.W."/>
            <person name="Mata J.L."/>
            <person name="Ishikawa N.K."/>
            <person name="Vargas-Isla R."/>
            <person name="Ushijima S."/>
            <person name="Smith C.A."/>
            <person name="Ahrendt S."/>
            <person name="Andreopoulos W."/>
            <person name="He G."/>
            <person name="Labutti K."/>
            <person name="Lipzen A."/>
            <person name="Ng V."/>
            <person name="Riley R."/>
            <person name="Sandor L."/>
            <person name="Barry K."/>
            <person name="Martinez A.T."/>
            <person name="Xiao Y."/>
            <person name="Gibbons J.G."/>
            <person name="Terashima K."/>
            <person name="Grigoriev I.V."/>
            <person name="Hibbett D.S."/>
        </authorList>
    </citation>
    <scope>NUCLEOTIDE SEQUENCE</scope>
    <source>
        <strain evidence="1">RHP3577 ss4</strain>
    </source>
</reference>
<evidence type="ECO:0000313" key="1">
    <source>
        <dbReference type="EMBL" id="KAJ4491117.1"/>
    </source>
</evidence>
<accession>A0ABQ8VFW3</accession>
<sequence>MASTSSPTRSSAATMLLPTSLLEAQVLLAGIQSKSTLPLFFESPVFQRLQAGDYSPPLLDSQHSPDYDGSSTFPAFSYPRALVPFCFPIGTSCPLSVASGLDLFCSAQMAVRTLQVLLESPAPTESEEIYNVFEEAAPFLLYLRDFWMGRANCPLFAEHILLTAEHLSHSLPAFLRDDLEQQWGIPPEHHSPGSGVLNLEQFPAIPIPFCLHFREGSTIMRMVSSKDLDPFTSL</sequence>
<protein>
    <submittedName>
        <fullName evidence="1">Uncharacterized protein</fullName>
    </submittedName>
</protein>
<proteinExistence type="predicted"/>
<comment type="caution">
    <text evidence="1">The sequence shown here is derived from an EMBL/GenBank/DDBJ whole genome shotgun (WGS) entry which is preliminary data.</text>
</comment>
<gene>
    <name evidence="1" type="ORF">C8R41DRAFT_867651</name>
</gene>
<keyword evidence="2" id="KW-1185">Reference proteome</keyword>
<name>A0ABQ8VFW3_9AGAR</name>
<dbReference type="Proteomes" id="UP001150217">
    <property type="component" value="Unassembled WGS sequence"/>
</dbReference>
<evidence type="ECO:0000313" key="2">
    <source>
        <dbReference type="Proteomes" id="UP001150217"/>
    </source>
</evidence>
<dbReference type="EMBL" id="JANVFT010000042">
    <property type="protein sequence ID" value="KAJ4491117.1"/>
    <property type="molecule type" value="Genomic_DNA"/>
</dbReference>
<organism evidence="1 2">
    <name type="scientific">Lentinula lateritia</name>
    <dbReference type="NCBI Taxonomy" id="40482"/>
    <lineage>
        <taxon>Eukaryota</taxon>
        <taxon>Fungi</taxon>
        <taxon>Dikarya</taxon>
        <taxon>Basidiomycota</taxon>
        <taxon>Agaricomycotina</taxon>
        <taxon>Agaricomycetes</taxon>
        <taxon>Agaricomycetidae</taxon>
        <taxon>Agaricales</taxon>
        <taxon>Marasmiineae</taxon>
        <taxon>Omphalotaceae</taxon>
        <taxon>Lentinula</taxon>
    </lineage>
</organism>